<accession>A0ACA9JU00</accession>
<gene>
    <name evidence="1" type="ORF">SCALOS_LOCUS127</name>
</gene>
<comment type="caution">
    <text evidence="1">The sequence shown here is derived from an EMBL/GenBank/DDBJ whole genome shotgun (WGS) entry which is preliminary data.</text>
</comment>
<reference evidence="1" key="1">
    <citation type="submission" date="2021-06" db="EMBL/GenBank/DDBJ databases">
        <authorList>
            <person name="Kallberg Y."/>
            <person name="Tangrot J."/>
            <person name="Rosling A."/>
        </authorList>
    </citation>
    <scope>NUCLEOTIDE SEQUENCE</scope>
    <source>
        <strain evidence="1">AU212A</strain>
    </source>
</reference>
<proteinExistence type="predicted"/>
<keyword evidence="2" id="KW-1185">Reference proteome</keyword>
<name>A0ACA9JU00_9GLOM</name>
<organism evidence="1 2">
    <name type="scientific">Scutellospora calospora</name>
    <dbReference type="NCBI Taxonomy" id="85575"/>
    <lineage>
        <taxon>Eukaryota</taxon>
        <taxon>Fungi</taxon>
        <taxon>Fungi incertae sedis</taxon>
        <taxon>Mucoromycota</taxon>
        <taxon>Glomeromycotina</taxon>
        <taxon>Glomeromycetes</taxon>
        <taxon>Diversisporales</taxon>
        <taxon>Gigasporaceae</taxon>
        <taxon>Scutellospora</taxon>
    </lineage>
</organism>
<protein>
    <submittedName>
        <fullName evidence="1">2852_t:CDS:1</fullName>
    </submittedName>
</protein>
<dbReference type="EMBL" id="CAJVPM010000038">
    <property type="protein sequence ID" value="CAG8434851.1"/>
    <property type="molecule type" value="Genomic_DNA"/>
</dbReference>
<evidence type="ECO:0000313" key="2">
    <source>
        <dbReference type="Proteomes" id="UP000789860"/>
    </source>
</evidence>
<dbReference type="Proteomes" id="UP000789860">
    <property type="component" value="Unassembled WGS sequence"/>
</dbReference>
<sequence>MIFDDTILNQLSTYDESYNSDKESENFLESEILLELEISLELKTSLEPEIFSEPENLSEQETLLEPKNSLEQETPLEQESLLDFENSSQPENSLFQQDNNHSDSVHYTQLFTCNRYEDDKYYISQVDLNHNHFLIPVQLMRMSPTSREIPMNIKKEILLSKRAVISTLQI</sequence>
<evidence type="ECO:0000313" key="1">
    <source>
        <dbReference type="EMBL" id="CAG8434851.1"/>
    </source>
</evidence>